<feature type="repeat" description="WD" evidence="3">
    <location>
        <begin position="1332"/>
        <end position="1373"/>
    </location>
</feature>
<proteinExistence type="predicted"/>
<sequence length="1624" mass="183603">MFRVDKTMKEENVKSAGKDIIHRSSSVNNRKILLIFPTFEEFYYEKFEFIKNCIQDIQICGAGLGVDIEWYTFSGNYDDFVNYDLLLQLLSEEHTIVICFIGNKVGYYMPPLEIDSNTFDALRQKLFEMSTDVKLLDKLYTLKESKKGKKYCLQKNFLEDVLVMEKLIEMFKKMENEDNKLLKLYINHVAEIMMSQQNANHIFVQRRFKGMPLEENNSIFSETTPMEYECIEVLKNTISQKCHENNVFSFILQCTSKDFQDWTTTKEGENYGKYIIEKISERIKQLIDNNCTIHLPTPISHSGCVNMFDIAKREQVTHQQYYIHSKPAKWAMKNDIESVNEKILNMTIEGKWCVTLNGDIGIGKTSQLLLLHETLQNNTNYISFIRFVGLTPHSIYDHEIWRNILFLLEDCSNSTKINTALFDDSLDVSKILKNIQNLAKKIDKKIYVLFDNAHLMKSSKNINENFKFTKQLSNLFIVSTMLENTQCNYVLSSDTITLKKPTIDESIEIIKSNASKSKIGNECLTNLRLYLTEHNENLAGALVVAQLLSYNIPVELSKSSVMNLVSHLENYYGETFIKKLIKYYVASPFGFTSMEMTTLINFATKPLSYSQDEFPDLNISKGILSILTKYNMLFDYVAMDNQVVYKLKHSIFKRQFAENYLYDIGCNIKETNKITYIEMASIYFDTSNYDDNEEVVFNGYMFPQPLIRENGNINLRKVSYQWKYLLEGGNTQNLKEFTLCNFEYVEALMRANGLGYLISVFDETCETLLDHDLLVFYLQVLIPSIDTLLRDSCQIAPECIGRLRYTRESNSQSLNGIVEQAMSWVDMYDSSPLLVPLTCWISPPKMDEILKVALPNWSGKSMIVSPTINYQNILLSGNSEDPSMIYLYHVPSQSIEMTFDGHSKKVTSLSVASNGINFASSSFDGTIKIWDIHNIDNVKTFEITKAKVNCCLYSHNSKFIASGTSDSIANVIDVESGEIIATFPEHTGSVICLQLTSNDEFLIVGSGDFAVMVYSIEEKCLISKLEGLMAPVTCMALTTNDAFVVVACEDETVRVYSLISSQELHELSGHDCRVSSIAVSSDDCQIFVGVNSKIVCYDLHNSQIIDTLKCGEKFPIGSIQRTFDNSFIVAGCGKDLHMWNIQCGNIKNNAICEIVEDNSICCVKMSPDEKSTCCGSVSGVIALWDLEVCQCVWTQTHKLGSPITSIGFTDDSFYLISGCSEGQICLWEADKGQLIKNIKIHNLPITTLYFIGGSTQTYKVFSCDKGNNSHIWNLIPLDDSPNFYTVNISFGDVDSPILFKKHHKLILGEFSKNRHEIQIYHVYDSSVNLKAKAYHSEIITCYNFDRHERILVTGSKDQSLKIWQLDNGYLTQVLVGHESAVTCCAVCDKGNIVVSNSNDKRLIIWDAETGTVKSSIQTCHLINIVEITADGLVIITADTNGWIEAWSSTYGVILSSFNTYNTISSLVISIDSNRIVCPLVGIPQLPILCLHNTPAGIIQRHMSINDKSLHRINSAASYTSTSSDSRPRTSIKQSPPKLENGKCLEEDLKNDSSKSTSQSLIVAISKPVNKDKTYGSQESLKVSGENVRFRDNASVVSNARVSNAVNTKTGGNREQLKSSLCNML</sequence>
<dbReference type="InterPro" id="IPR015943">
    <property type="entry name" value="WD40/YVTN_repeat-like_dom_sf"/>
</dbReference>
<dbReference type="InterPro" id="IPR027417">
    <property type="entry name" value="P-loop_NTPase"/>
</dbReference>
<dbReference type="SUPFAM" id="SSF52540">
    <property type="entry name" value="P-loop containing nucleoside triphosphate hydrolases"/>
    <property type="match status" value="1"/>
</dbReference>
<feature type="region of interest" description="Disordered" evidence="4">
    <location>
        <begin position="1516"/>
        <end position="1542"/>
    </location>
</feature>
<dbReference type="WBParaSite" id="SVE_0620100.1">
    <property type="protein sequence ID" value="SVE_0620100.1"/>
    <property type="gene ID" value="SVE_0620100"/>
</dbReference>
<evidence type="ECO:0000313" key="6">
    <source>
        <dbReference type="Proteomes" id="UP000035680"/>
    </source>
</evidence>
<feature type="domain" description="Anaphase-promoting complex subunit 4-like WD40" evidence="5">
    <location>
        <begin position="945"/>
        <end position="997"/>
    </location>
</feature>
<dbReference type="SMART" id="SM00320">
    <property type="entry name" value="WD40"/>
    <property type="match status" value="12"/>
</dbReference>
<reference evidence="7" key="2">
    <citation type="submission" date="2015-08" db="UniProtKB">
        <authorList>
            <consortium name="WormBaseParasite"/>
        </authorList>
    </citation>
    <scope>IDENTIFICATION</scope>
</reference>
<dbReference type="PANTHER" id="PTHR19871">
    <property type="entry name" value="BETA TRANSDUCIN-RELATED PROTEIN"/>
    <property type="match status" value="1"/>
</dbReference>
<dbReference type="Proteomes" id="UP000035680">
    <property type="component" value="Unassembled WGS sequence"/>
</dbReference>
<keyword evidence="6" id="KW-1185">Reference proteome</keyword>
<dbReference type="InterPro" id="IPR036322">
    <property type="entry name" value="WD40_repeat_dom_sf"/>
</dbReference>
<evidence type="ECO:0000256" key="3">
    <source>
        <dbReference type="PROSITE-ProRule" id="PRU00221"/>
    </source>
</evidence>
<evidence type="ECO:0000256" key="4">
    <source>
        <dbReference type="SAM" id="MobiDB-lite"/>
    </source>
</evidence>
<feature type="repeat" description="WD" evidence="3">
    <location>
        <begin position="1374"/>
        <end position="1415"/>
    </location>
</feature>
<dbReference type="STRING" id="75913.A0A0K0FBJ0"/>
<dbReference type="PANTHER" id="PTHR19871:SF38">
    <property type="entry name" value="PROTEIN QUI-1"/>
    <property type="match status" value="1"/>
</dbReference>
<dbReference type="CDD" id="cd00200">
    <property type="entry name" value="WD40"/>
    <property type="match status" value="1"/>
</dbReference>
<protein>
    <submittedName>
        <fullName evidence="7">Dynein assembly factor with WDR repeat domains 1 (inferred by orthology to a human protein)</fullName>
    </submittedName>
</protein>
<name>A0A0K0FBJ0_STRVS</name>
<dbReference type="Gene3D" id="2.130.10.10">
    <property type="entry name" value="YVTN repeat-like/Quinoprotein amine dehydrogenase"/>
    <property type="match status" value="4"/>
</dbReference>
<dbReference type="PROSITE" id="PS50082">
    <property type="entry name" value="WD_REPEATS_2"/>
    <property type="match status" value="5"/>
</dbReference>
<dbReference type="InterPro" id="IPR001680">
    <property type="entry name" value="WD40_rpt"/>
</dbReference>
<dbReference type="PRINTS" id="PR00320">
    <property type="entry name" value="GPROTEINBRPT"/>
</dbReference>
<evidence type="ECO:0000313" key="7">
    <source>
        <dbReference type="WBParaSite" id="SVE_0620100.1"/>
    </source>
</evidence>
<dbReference type="Gene3D" id="3.40.50.300">
    <property type="entry name" value="P-loop containing nucleotide triphosphate hydrolases"/>
    <property type="match status" value="1"/>
</dbReference>
<dbReference type="SUPFAM" id="SSF50978">
    <property type="entry name" value="WD40 repeat-like"/>
    <property type="match status" value="2"/>
</dbReference>
<accession>A0A0K0FBJ0</accession>
<dbReference type="InterPro" id="IPR052752">
    <property type="entry name" value="NACHT-WD_repeat"/>
</dbReference>
<evidence type="ECO:0000259" key="5">
    <source>
        <dbReference type="Pfam" id="PF12894"/>
    </source>
</evidence>
<feature type="repeat" description="WD" evidence="3">
    <location>
        <begin position="983"/>
        <end position="1024"/>
    </location>
</feature>
<evidence type="ECO:0000256" key="1">
    <source>
        <dbReference type="ARBA" id="ARBA00022574"/>
    </source>
</evidence>
<dbReference type="InterPro" id="IPR024977">
    <property type="entry name" value="Apc4-like_WD40_dom"/>
</dbReference>
<dbReference type="PROSITE" id="PS50294">
    <property type="entry name" value="WD_REPEATS_REGION"/>
    <property type="match status" value="3"/>
</dbReference>
<evidence type="ECO:0000256" key="2">
    <source>
        <dbReference type="ARBA" id="ARBA00022737"/>
    </source>
</evidence>
<keyword evidence="2" id="KW-0677">Repeat</keyword>
<feature type="compositionally biased region" description="Low complexity" evidence="4">
    <location>
        <begin position="1516"/>
        <end position="1530"/>
    </location>
</feature>
<dbReference type="Pfam" id="PF00400">
    <property type="entry name" value="WD40"/>
    <property type="match status" value="6"/>
</dbReference>
<feature type="repeat" description="WD" evidence="3">
    <location>
        <begin position="899"/>
        <end position="940"/>
    </location>
</feature>
<dbReference type="InterPro" id="IPR020472">
    <property type="entry name" value="WD40_PAC1"/>
</dbReference>
<organism evidence="6 7">
    <name type="scientific">Strongyloides venezuelensis</name>
    <name type="common">Threadworm</name>
    <dbReference type="NCBI Taxonomy" id="75913"/>
    <lineage>
        <taxon>Eukaryota</taxon>
        <taxon>Metazoa</taxon>
        <taxon>Ecdysozoa</taxon>
        <taxon>Nematoda</taxon>
        <taxon>Chromadorea</taxon>
        <taxon>Rhabditida</taxon>
        <taxon>Tylenchina</taxon>
        <taxon>Panagrolaimomorpha</taxon>
        <taxon>Strongyloidoidea</taxon>
        <taxon>Strongyloididae</taxon>
        <taxon>Strongyloides</taxon>
    </lineage>
</organism>
<feature type="repeat" description="WD" evidence="3">
    <location>
        <begin position="1203"/>
        <end position="1237"/>
    </location>
</feature>
<reference evidence="6" key="1">
    <citation type="submission" date="2014-07" db="EMBL/GenBank/DDBJ databases">
        <authorList>
            <person name="Martin A.A"/>
            <person name="De Silva N."/>
        </authorList>
    </citation>
    <scope>NUCLEOTIDE SEQUENCE</scope>
</reference>
<dbReference type="Pfam" id="PF12894">
    <property type="entry name" value="ANAPC4_WD40"/>
    <property type="match status" value="1"/>
</dbReference>
<keyword evidence="1 3" id="KW-0853">WD repeat</keyword>